<gene>
    <name evidence="2" type="ORF">CY34DRAFT_392554</name>
</gene>
<reference evidence="2 3" key="1">
    <citation type="submission" date="2014-04" db="EMBL/GenBank/DDBJ databases">
        <authorList>
            <consortium name="DOE Joint Genome Institute"/>
            <person name="Kuo A."/>
            <person name="Ruytinx J."/>
            <person name="Rineau F."/>
            <person name="Colpaert J."/>
            <person name="Kohler A."/>
            <person name="Nagy L.G."/>
            <person name="Floudas D."/>
            <person name="Copeland A."/>
            <person name="Barry K.W."/>
            <person name="Cichocki N."/>
            <person name="Veneault-Fourrey C."/>
            <person name="LaButti K."/>
            <person name="Lindquist E.A."/>
            <person name="Lipzen A."/>
            <person name="Lundell T."/>
            <person name="Morin E."/>
            <person name="Murat C."/>
            <person name="Sun H."/>
            <person name="Tunlid A."/>
            <person name="Henrissat B."/>
            <person name="Grigoriev I.V."/>
            <person name="Hibbett D.S."/>
            <person name="Martin F."/>
            <person name="Nordberg H.P."/>
            <person name="Cantor M.N."/>
            <person name="Hua S.X."/>
        </authorList>
    </citation>
    <scope>NUCLEOTIDE SEQUENCE [LARGE SCALE GENOMIC DNA]</scope>
    <source>
        <strain evidence="2 3">UH-Slu-Lm8-n1</strain>
    </source>
</reference>
<sequence>MGSRLSSFSVSEYVAETLCMMLYIAESECGKKNPKGDTTKVIQKAEFVEPRITSPSLSRLTLDLGNARGVGPEPTGAPQTSLQCLETGR</sequence>
<protein>
    <submittedName>
        <fullName evidence="2">Uncharacterized protein</fullName>
    </submittedName>
</protein>
<dbReference type="InParanoid" id="A0A0D0AY30"/>
<name>A0A0D0AY30_9AGAM</name>
<dbReference type="Proteomes" id="UP000054485">
    <property type="component" value="Unassembled WGS sequence"/>
</dbReference>
<dbReference type="EMBL" id="KN835157">
    <property type="protein sequence ID" value="KIK46616.1"/>
    <property type="molecule type" value="Genomic_DNA"/>
</dbReference>
<organism evidence="2 3">
    <name type="scientific">Suillus luteus UH-Slu-Lm8-n1</name>
    <dbReference type="NCBI Taxonomy" id="930992"/>
    <lineage>
        <taxon>Eukaryota</taxon>
        <taxon>Fungi</taxon>
        <taxon>Dikarya</taxon>
        <taxon>Basidiomycota</taxon>
        <taxon>Agaricomycotina</taxon>
        <taxon>Agaricomycetes</taxon>
        <taxon>Agaricomycetidae</taxon>
        <taxon>Boletales</taxon>
        <taxon>Suillineae</taxon>
        <taxon>Suillaceae</taxon>
        <taxon>Suillus</taxon>
    </lineage>
</organism>
<keyword evidence="3" id="KW-1185">Reference proteome</keyword>
<dbReference type="AlphaFoldDB" id="A0A0D0AY30"/>
<evidence type="ECO:0000313" key="2">
    <source>
        <dbReference type="EMBL" id="KIK46616.1"/>
    </source>
</evidence>
<reference evidence="3" key="2">
    <citation type="submission" date="2015-01" db="EMBL/GenBank/DDBJ databases">
        <title>Evolutionary Origins and Diversification of the Mycorrhizal Mutualists.</title>
        <authorList>
            <consortium name="DOE Joint Genome Institute"/>
            <consortium name="Mycorrhizal Genomics Consortium"/>
            <person name="Kohler A."/>
            <person name="Kuo A."/>
            <person name="Nagy L.G."/>
            <person name="Floudas D."/>
            <person name="Copeland A."/>
            <person name="Barry K.W."/>
            <person name="Cichocki N."/>
            <person name="Veneault-Fourrey C."/>
            <person name="LaButti K."/>
            <person name="Lindquist E.A."/>
            <person name="Lipzen A."/>
            <person name="Lundell T."/>
            <person name="Morin E."/>
            <person name="Murat C."/>
            <person name="Riley R."/>
            <person name="Ohm R."/>
            <person name="Sun H."/>
            <person name="Tunlid A."/>
            <person name="Henrissat B."/>
            <person name="Grigoriev I.V."/>
            <person name="Hibbett D.S."/>
            <person name="Martin F."/>
        </authorList>
    </citation>
    <scope>NUCLEOTIDE SEQUENCE [LARGE SCALE GENOMIC DNA]</scope>
    <source>
        <strain evidence="3">UH-Slu-Lm8-n1</strain>
    </source>
</reference>
<accession>A0A0D0AY30</accession>
<feature type="region of interest" description="Disordered" evidence="1">
    <location>
        <begin position="64"/>
        <end position="89"/>
    </location>
</feature>
<evidence type="ECO:0000256" key="1">
    <source>
        <dbReference type="SAM" id="MobiDB-lite"/>
    </source>
</evidence>
<feature type="compositionally biased region" description="Polar residues" evidence="1">
    <location>
        <begin position="77"/>
        <end position="89"/>
    </location>
</feature>
<dbReference type="HOGENOM" id="CLU_2456266_0_0_1"/>
<evidence type="ECO:0000313" key="3">
    <source>
        <dbReference type="Proteomes" id="UP000054485"/>
    </source>
</evidence>
<proteinExistence type="predicted"/>